<dbReference type="Pfam" id="PF00300">
    <property type="entry name" value="His_Phos_1"/>
    <property type="match status" value="1"/>
</dbReference>
<keyword evidence="1" id="KW-0378">Hydrolase</keyword>
<evidence type="ECO:0000313" key="2">
    <source>
        <dbReference type="EMBL" id="MCP2332910.1"/>
    </source>
</evidence>
<dbReference type="RefSeq" id="WP_026417808.1">
    <property type="nucleotide sequence ID" value="NZ_AUBJ02000001.1"/>
</dbReference>
<gene>
    <name evidence="2" type="ORF">G443_003180</name>
</gene>
<dbReference type="SUPFAM" id="SSF53254">
    <property type="entry name" value="Phosphoglycerate mutase-like"/>
    <property type="match status" value="1"/>
</dbReference>
<dbReference type="InterPro" id="IPR051021">
    <property type="entry name" value="Mito_Ser/Thr_phosphatase"/>
</dbReference>
<dbReference type="EMBL" id="AUBJ02000001">
    <property type="protein sequence ID" value="MCP2332910.1"/>
    <property type="molecule type" value="Genomic_DNA"/>
</dbReference>
<dbReference type="PANTHER" id="PTHR20935">
    <property type="entry name" value="PHOSPHOGLYCERATE MUTASE-RELATED"/>
    <property type="match status" value="1"/>
</dbReference>
<keyword evidence="3" id="KW-1185">Reference proteome</keyword>
<accession>A0ABT1JK86</accession>
<protein>
    <submittedName>
        <fullName evidence="2">Phosphoglycerate mutase</fullName>
    </submittedName>
</protein>
<dbReference type="PANTHER" id="PTHR20935:SF0">
    <property type="entry name" value="SERINE_THREONINE-PROTEIN PHOSPHATASE PGAM5, MITOCHONDRIAL"/>
    <property type="match status" value="1"/>
</dbReference>
<dbReference type="Gene3D" id="3.40.50.1240">
    <property type="entry name" value="Phosphoglycerate mutase-like"/>
    <property type="match status" value="1"/>
</dbReference>
<evidence type="ECO:0000313" key="3">
    <source>
        <dbReference type="Proteomes" id="UP000791080"/>
    </source>
</evidence>
<reference evidence="2 3" key="1">
    <citation type="submission" date="2022-06" db="EMBL/GenBank/DDBJ databases">
        <title>Genomic Encyclopedia of Type Strains, Phase I: the one thousand microbial genomes (KMG-I) project.</title>
        <authorList>
            <person name="Kyrpides N."/>
        </authorList>
    </citation>
    <scope>NUCLEOTIDE SEQUENCE [LARGE SCALE GENOMIC DNA]</scope>
    <source>
        <strain evidence="2 3">DSM 43889</strain>
    </source>
</reference>
<dbReference type="CDD" id="cd07067">
    <property type="entry name" value="HP_PGM_like"/>
    <property type="match status" value="1"/>
</dbReference>
<dbReference type="Proteomes" id="UP000791080">
    <property type="component" value="Unassembled WGS sequence"/>
</dbReference>
<dbReference type="InterPro" id="IPR013078">
    <property type="entry name" value="His_Pase_superF_clade-1"/>
</dbReference>
<dbReference type="InterPro" id="IPR029033">
    <property type="entry name" value="His_PPase_superfam"/>
</dbReference>
<name>A0ABT1JK86_ACTCY</name>
<proteinExistence type="predicted"/>
<evidence type="ECO:0000256" key="1">
    <source>
        <dbReference type="ARBA" id="ARBA00022801"/>
    </source>
</evidence>
<dbReference type="SMART" id="SM00855">
    <property type="entry name" value="PGAM"/>
    <property type="match status" value="1"/>
</dbReference>
<comment type="caution">
    <text evidence="2">The sequence shown here is derived from an EMBL/GenBank/DDBJ whole genome shotgun (WGS) entry which is preliminary data.</text>
</comment>
<organism evidence="2 3">
    <name type="scientific">Actinoalloteichus caeruleus DSM 43889</name>
    <dbReference type="NCBI Taxonomy" id="1120930"/>
    <lineage>
        <taxon>Bacteria</taxon>
        <taxon>Bacillati</taxon>
        <taxon>Actinomycetota</taxon>
        <taxon>Actinomycetes</taxon>
        <taxon>Pseudonocardiales</taxon>
        <taxon>Pseudonocardiaceae</taxon>
        <taxon>Actinoalloteichus</taxon>
        <taxon>Actinoalloteichus cyanogriseus</taxon>
    </lineage>
</organism>
<sequence>MANRLLYLVRHGESRDDELTPVGWQQAELLGARLRDVPFHAIHHSTATRAVQTLDALTKYLPDAPVYPSDLLREFIPSIPDPEELTPAQAEFFESFPQEVLDREGPAQATAALARYGGIPRRAKDDIRELVVSHGNVIRWFTSEALGAAESTWLNMIDYNCSLTVLLYRSGRAPAVVTYNDVGHLPPQLRGTEYPQEWRI</sequence>